<sequence>MNGATKERLRLAALYNEELDRFSIIQEQEREHRKLMLDLEHQAFHDAAIIRQKPRNEQEYEHQSILESKNAGSTSRAAVESEGRFTESGSAGSGNENPGVMASKKARLKVEEIRKSVARSKKRVAEKRRGQ</sequence>
<feature type="compositionally biased region" description="Polar residues" evidence="1">
    <location>
        <begin position="87"/>
        <end position="96"/>
    </location>
</feature>
<dbReference type="OrthoDB" id="10516243at2759"/>
<dbReference type="EMBL" id="CAJPDR010000101">
    <property type="protein sequence ID" value="CAF9917557.1"/>
    <property type="molecule type" value="Genomic_DNA"/>
</dbReference>
<feature type="compositionally biased region" description="Basic residues" evidence="1">
    <location>
        <begin position="116"/>
        <end position="131"/>
    </location>
</feature>
<evidence type="ECO:0000313" key="2">
    <source>
        <dbReference type="EMBL" id="CAF9917557.1"/>
    </source>
</evidence>
<reference evidence="2" key="1">
    <citation type="submission" date="2021-03" db="EMBL/GenBank/DDBJ databases">
        <authorList>
            <person name="Tagirdzhanova G."/>
        </authorList>
    </citation>
    <scope>NUCLEOTIDE SEQUENCE</scope>
</reference>
<dbReference type="AlphaFoldDB" id="A0A8H3I799"/>
<dbReference type="Proteomes" id="UP000664203">
    <property type="component" value="Unassembled WGS sequence"/>
</dbReference>
<comment type="caution">
    <text evidence="2">The sequence shown here is derived from an EMBL/GenBank/DDBJ whole genome shotgun (WGS) entry which is preliminary data.</text>
</comment>
<protein>
    <submittedName>
        <fullName evidence="2">Uncharacterized protein</fullName>
    </submittedName>
</protein>
<accession>A0A8H3I799</accession>
<keyword evidence="3" id="KW-1185">Reference proteome</keyword>
<evidence type="ECO:0000313" key="3">
    <source>
        <dbReference type="Proteomes" id="UP000664203"/>
    </source>
</evidence>
<name>A0A8H3I799_9LECA</name>
<feature type="region of interest" description="Disordered" evidence="1">
    <location>
        <begin position="53"/>
        <end position="131"/>
    </location>
</feature>
<feature type="compositionally biased region" description="Polar residues" evidence="1">
    <location>
        <begin position="65"/>
        <end position="76"/>
    </location>
</feature>
<evidence type="ECO:0000256" key="1">
    <source>
        <dbReference type="SAM" id="MobiDB-lite"/>
    </source>
</evidence>
<proteinExistence type="predicted"/>
<feature type="compositionally biased region" description="Basic and acidic residues" evidence="1">
    <location>
        <begin position="54"/>
        <end position="64"/>
    </location>
</feature>
<gene>
    <name evidence="2" type="ORF">ALECFALPRED_000271</name>
</gene>
<organism evidence="2 3">
    <name type="scientific">Alectoria fallacina</name>
    <dbReference type="NCBI Taxonomy" id="1903189"/>
    <lineage>
        <taxon>Eukaryota</taxon>
        <taxon>Fungi</taxon>
        <taxon>Dikarya</taxon>
        <taxon>Ascomycota</taxon>
        <taxon>Pezizomycotina</taxon>
        <taxon>Lecanoromycetes</taxon>
        <taxon>OSLEUM clade</taxon>
        <taxon>Lecanoromycetidae</taxon>
        <taxon>Lecanorales</taxon>
        <taxon>Lecanorineae</taxon>
        <taxon>Parmeliaceae</taxon>
        <taxon>Alectoria</taxon>
    </lineage>
</organism>